<dbReference type="PRINTS" id="PR00935">
    <property type="entry name" value="BAND41"/>
</dbReference>
<feature type="region of interest" description="Disordered" evidence="7">
    <location>
        <begin position="366"/>
        <end position="450"/>
    </location>
</feature>
<dbReference type="PANTHER" id="PTHR13076:SF9">
    <property type="entry name" value="COILED-COIL AND C2 DOMAIN-CONTAINING PROTEIN 1-LIKE"/>
    <property type="match status" value="1"/>
</dbReference>
<dbReference type="PANTHER" id="PTHR13076">
    <property type="entry name" value="COILED-COIL AND C2 DOMAIN-CONTAINING PROTEIN 1-LIKE"/>
    <property type="match status" value="1"/>
</dbReference>
<evidence type="ECO:0000313" key="11">
    <source>
        <dbReference type="Proteomes" id="UP001142055"/>
    </source>
</evidence>
<feature type="domain" description="FERM" evidence="9">
    <location>
        <begin position="30"/>
        <end position="332"/>
    </location>
</feature>
<dbReference type="GO" id="GO:0005886">
    <property type="term" value="C:plasma membrane"/>
    <property type="evidence" value="ECO:0007669"/>
    <property type="project" value="UniProtKB-ARBA"/>
</dbReference>
<dbReference type="InterPro" id="IPR035892">
    <property type="entry name" value="C2_domain_sf"/>
</dbReference>
<feature type="domain" description="C2" evidence="8">
    <location>
        <begin position="1368"/>
        <end position="1496"/>
    </location>
</feature>
<dbReference type="InterPro" id="IPR011993">
    <property type="entry name" value="PH-like_dom_sf"/>
</dbReference>
<dbReference type="GO" id="GO:0005737">
    <property type="term" value="C:cytoplasm"/>
    <property type="evidence" value="ECO:0007669"/>
    <property type="project" value="UniProtKB-SubCell"/>
</dbReference>
<proteinExistence type="inferred from homology"/>
<dbReference type="SMART" id="SM00685">
    <property type="entry name" value="DM14"/>
    <property type="match status" value="3"/>
</dbReference>
<dbReference type="OMA" id="ETNGECH"/>
<dbReference type="Pfam" id="PF00373">
    <property type="entry name" value="FERM_M"/>
    <property type="match status" value="1"/>
</dbReference>
<evidence type="ECO:0000313" key="10">
    <source>
        <dbReference type="EMBL" id="KAJ6225528.1"/>
    </source>
</evidence>
<dbReference type="Gene3D" id="1.20.80.10">
    <property type="match status" value="1"/>
</dbReference>
<dbReference type="Proteomes" id="UP001142055">
    <property type="component" value="Chromosome 1"/>
</dbReference>
<feature type="compositionally biased region" description="Polar residues" evidence="7">
    <location>
        <begin position="473"/>
        <end position="500"/>
    </location>
</feature>
<keyword evidence="4" id="KW-0963">Cytoplasm</keyword>
<dbReference type="Gene3D" id="2.60.40.150">
    <property type="entry name" value="C2 domain"/>
    <property type="match status" value="1"/>
</dbReference>
<dbReference type="GO" id="GO:0001227">
    <property type="term" value="F:DNA-binding transcription repressor activity, RNA polymerase II-specific"/>
    <property type="evidence" value="ECO:0007669"/>
    <property type="project" value="InterPro"/>
</dbReference>
<dbReference type="InterPro" id="IPR014352">
    <property type="entry name" value="FERM/acyl-CoA-bd_prot_sf"/>
</dbReference>
<dbReference type="InterPro" id="IPR018979">
    <property type="entry name" value="FERM_N"/>
</dbReference>
<dbReference type="Pfam" id="PF09379">
    <property type="entry name" value="FERM_N"/>
    <property type="match status" value="1"/>
</dbReference>
<dbReference type="Gene3D" id="3.10.20.90">
    <property type="entry name" value="Phosphatidylinositol 3-kinase Catalytic Subunit, Chain A, domain 1"/>
    <property type="match status" value="1"/>
</dbReference>
<dbReference type="CDD" id="cd14473">
    <property type="entry name" value="FERM_B-lobe"/>
    <property type="match status" value="1"/>
</dbReference>
<dbReference type="GO" id="GO:0070161">
    <property type="term" value="C:anchoring junction"/>
    <property type="evidence" value="ECO:0007669"/>
    <property type="project" value="UniProtKB-SubCell"/>
</dbReference>
<protein>
    <recommendedName>
        <fullName evidence="12">Moesin/ezrin/radixin homolog 1</fullName>
    </recommendedName>
</protein>
<dbReference type="SUPFAM" id="SSF49562">
    <property type="entry name" value="C2 domain (Calcium/lipid-binding domain, CaLB)"/>
    <property type="match status" value="1"/>
</dbReference>
<comment type="caution">
    <text evidence="10">The sequence shown here is derived from an EMBL/GenBank/DDBJ whole genome shotgun (WGS) entry which is preliminary data.</text>
</comment>
<feature type="compositionally biased region" description="Pro residues" evidence="7">
    <location>
        <begin position="1146"/>
        <end position="1158"/>
    </location>
</feature>
<dbReference type="CDD" id="cd17108">
    <property type="entry name" value="FERM_F1_EPB41L5_like"/>
    <property type="match status" value="1"/>
</dbReference>
<keyword evidence="6" id="KW-0175">Coiled coil</keyword>
<feature type="compositionally biased region" description="Pro residues" evidence="7">
    <location>
        <begin position="1174"/>
        <end position="1184"/>
    </location>
</feature>
<reference evidence="10" key="1">
    <citation type="submission" date="2022-12" db="EMBL/GenBank/DDBJ databases">
        <title>Genome assemblies of Blomia tropicalis.</title>
        <authorList>
            <person name="Cui Y."/>
        </authorList>
    </citation>
    <scope>NUCLEOTIDE SEQUENCE</scope>
    <source>
        <tissue evidence="10">Adult mites</tissue>
    </source>
</reference>
<dbReference type="CDD" id="cd13186">
    <property type="entry name" value="FERM_C_NBL4_NBL5"/>
    <property type="match status" value="1"/>
</dbReference>
<evidence type="ECO:0000259" key="9">
    <source>
        <dbReference type="PROSITE" id="PS50057"/>
    </source>
</evidence>
<dbReference type="FunFam" id="3.10.20.90:FF:000024">
    <property type="entry name" value="Erythrocyte membrane protein band 4.1-like 5"/>
    <property type="match status" value="1"/>
</dbReference>
<dbReference type="Pfam" id="PF00168">
    <property type="entry name" value="C2"/>
    <property type="match status" value="1"/>
</dbReference>
<evidence type="ECO:0000256" key="1">
    <source>
        <dbReference type="ARBA" id="ARBA00004282"/>
    </source>
</evidence>
<evidence type="ECO:0000256" key="3">
    <source>
        <dbReference type="ARBA" id="ARBA00010672"/>
    </source>
</evidence>
<comment type="subcellular location">
    <subcellularLocation>
        <location evidence="1">Cell junction</location>
    </subcellularLocation>
    <subcellularLocation>
        <location evidence="2">Cytoplasm</location>
    </subcellularLocation>
</comment>
<dbReference type="SMART" id="SM01195">
    <property type="entry name" value="FA"/>
    <property type="match status" value="1"/>
</dbReference>
<dbReference type="SUPFAM" id="SSF50729">
    <property type="entry name" value="PH domain-like"/>
    <property type="match status" value="1"/>
</dbReference>
<dbReference type="SUPFAM" id="SSF47031">
    <property type="entry name" value="Second domain of FERM"/>
    <property type="match status" value="1"/>
</dbReference>
<dbReference type="SUPFAM" id="SSF54236">
    <property type="entry name" value="Ubiquitin-like"/>
    <property type="match status" value="1"/>
</dbReference>
<dbReference type="PROSITE" id="PS50004">
    <property type="entry name" value="C2"/>
    <property type="match status" value="1"/>
</dbReference>
<dbReference type="InterPro" id="IPR019749">
    <property type="entry name" value="Band_41_domain"/>
</dbReference>
<gene>
    <name evidence="10" type="ORF">RDWZM_004073</name>
</gene>
<dbReference type="InterPro" id="IPR019747">
    <property type="entry name" value="FERM_CS"/>
</dbReference>
<organism evidence="10 11">
    <name type="scientific">Blomia tropicalis</name>
    <name type="common">Mite</name>
    <dbReference type="NCBI Taxonomy" id="40697"/>
    <lineage>
        <taxon>Eukaryota</taxon>
        <taxon>Metazoa</taxon>
        <taxon>Ecdysozoa</taxon>
        <taxon>Arthropoda</taxon>
        <taxon>Chelicerata</taxon>
        <taxon>Arachnida</taxon>
        <taxon>Acari</taxon>
        <taxon>Acariformes</taxon>
        <taxon>Sarcoptiformes</taxon>
        <taxon>Astigmata</taxon>
        <taxon>Glycyphagoidea</taxon>
        <taxon>Echimyopodidae</taxon>
        <taxon>Blomia</taxon>
    </lineage>
</organism>
<feature type="compositionally biased region" description="Acidic residues" evidence="7">
    <location>
        <begin position="721"/>
        <end position="731"/>
    </location>
</feature>
<feature type="region of interest" description="Disordered" evidence="7">
    <location>
        <begin position="1130"/>
        <end position="1207"/>
    </location>
</feature>
<evidence type="ECO:0000256" key="5">
    <source>
        <dbReference type="ARBA" id="ARBA00022949"/>
    </source>
</evidence>
<sequence>MLRFFSKRFRRRDGARPLGQENEQNQKNSIHCKVLLLDGNDLTLYMRKKSIGDELFSRVCDNIGLYVESDYFGLQYTDTNTQSHWLDNTKEIRKQVKIGPPYSFRLRVKFYCSDPNTLRDEFTRYLFFLQIKQDILTGRLPCTNEVASSLCALALQSEFGDNEEEEHDLAFVSEFRFVPGQTEELEKNILEEWRQLRPSATIAANVKESIKAALSMDSATAESNYLNKAKWLEMYGVDMHIVLGKDGNEYSLGLTPTGVLVFEGATKIGLFFWPKIKKLDLRGKKLILVVVEDDDDGHDEEHTFVFRLHTSKTSKHLWKCAIEHHAFFRLKSQPLLERSKTRQSFVRMGSRFRYSGRTQFQAIIQQQKTAQQESKRNFERRPSQRFSRRSMKSIAPNSNTTLPTILANRNVGTTSTTTASVSNKANQSVDRSNSSSSKSSPNTSQAIKASLPPAVSATEFELVKTQVAEDFDSSSGSEKTLSKHSNTGKSTSFNNGSSPEQRLDSLIKSLSKADAIATKNTSQDSGSEFSKSASSSSTVINVEKIGEKDEVNDNECVNESLKIIEKKRTVNNFQKSFTNIKVVNNNLNGINGKIKEANEEIIVNDLASVSNNNVSNKSKVIPEKKCNILRAKELEQRRQSVKVDIDGQQQQSITCNIPKSLDKTSKDAGNNHFSNIGVKNGIVDNNHSRTVPMQTFVGHQVSNTEIKKPTVKSKPKQDPETSIEEDDDDEMPLIGNGVSTDPNNITIIPVYSGASNVTTIENELRQQTNVKSEIPPIQFLPTNPFVNDITNSQIVADASTPPNLNQFARTPIPIINETNGECHSKSCDQSTTALKSSAINYRNGDLAIPSTQDNNNSNHVIRASNSFNSTDANNPILDISQVERMLTSFDTDLADENDNSDDNELMSELDNIVNKSSPRNEDKKFNQGTTDPVEFYVNTDSSKQSKVPKIDQSKGFDSEILDTSDTFVTQNASQKEEHIKQITKLRSEYKRFAVKAKASGDLQTAFNYLKVSKQLDSMITNLEANQEVDMTTLPPFPQELNDKVQIQAKPVHPTQIQSDETPSGNLIENVQINPEDESKLFNAPQSANSVLEALEQRLEKFKSTLEQATNEQNASKARRLGRIVKTYENAIKDHNKGKPVNYDELPCPPGFPPIPVPQPVEQTPTVPIQTSNRPAPPKPAPSKPVPTDSQTNKPAQRPPLKRGMSTTGTKQLKFLIERQTLFKAAALDAKKRGELEQAKEYLRQSKGFDPLIEATKNGLPIDATTIPTPPQMSNDDFVLVDSHMVEKSDSTQGNAISCTDTEREELFRKVEKELIDQIEMCNRNKEFFLKMGDINSTKKFEKFSNESRKDLNMLVVRWRNGDNIPSYRTETRTFSIVVSNIEVGVNELEVEIIKAYDIPGKPEIDTYVRVEFPVPSDKPQYKKTKTVYNTINPEYNDSLKFEIDRKSRSLIRILKRHPLKLELYSKGGFLRSDTRLGAISLKLSDLETKCTIHEVIPFVEGRKALHARLEVKVKIREPFLAKQIEEIKEKWIVFG</sequence>
<dbReference type="InterPro" id="IPR006608">
    <property type="entry name" value="CC2D1A/B_DM14"/>
</dbReference>
<dbReference type="InterPro" id="IPR000299">
    <property type="entry name" value="FERM_domain"/>
</dbReference>
<evidence type="ECO:0008006" key="12">
    <source>
        <dbReference type="Google" id="ProtNLM"/>
    </source>
</evidence>
<dbReference type="InterPro" id="IPR019748">
    <property type="entry name" value="FERM_central"/>
</dbReference>
<feature type="compositionally biased region" description="Low complexity" evidence="7">
    <location>
        <begin position="413"/>
        <end position="444"/>
    </location>
</feature>
<dbReference type="InterPro" id="IPR014847">
    <property type="entry name" value="FA"/>
</dbReference>
<evidence type="ECO:0000256" key="7">
    <source>
        <dbReference type="SAM" id="MobiDB-lite"/>
    </source>
</evidence>
<dbReference type="SMART" id="SM01196">
    <property type="entry name" value="FERM_C"/>
    <property type="match status" value="1"/>
</dbReference>
<feature type="region of interest" description="Disordered" evidence="7">
    <location>
        <begin position="912"/>
        <end position="932"/>
    </location>
</feature>
<dbReference type="InterPro" id="IPR029071">
    <property type="entry name" value="Ubiquitin-like_domsf"/>
</dbReference>
<dbReference type="Gene3D" id="2.30.29.30">
    <property type="entry name" value="Pleckstrin-homology domain (PH domain)/Phosphotyrosine-binding domain (PTB)"/>
    <property type="match status" value="1"/>
</dbReference>
<name>A0A9Q0MGE8_BLOTA</name>
<keyword evidence="5" id="KW-0965">Cell junction</keyword>
<dbReference type="GO" id="GO:0048731">
    <property type="term" value="P:system development"/>
    <property type="evidence" value="ECO:0007669"/>
    <property type="project" value="UniProtKB-ARBA"/>
</dbReference>
<feature type="compositionally biased region" description="Polar residues" evidence="7">
    <location>
        <begin position="849"/>
        <end position="873"/>
    </location>
</feature>
<dbReference type="FunFam" id="2.30.29.30:FF:000002">
    <property type="entry name" value="Band 4.1-like protein 5 isoform 1"/>
    <property type="match status" value="1"/>
</dbReference>
<dbReference type="InterPro" id="IPR039725">
    <property type="entry name" value="CC2D1A/B"/>
</dbReference>
<dbReference type="Pfam" id="PF08736">
    <property type="entry name" value="FA"/>
    <property type="match status" value="1"/>
</dbReference>
<feature type="region of interest" description="Disordered" evidence="7">
    <location>
        <begin position="848"/>
        <end position="874"/>
    </location>
</feature>
<comment type="similarity">
    <text evidence="3">Belongs to the CC2D1 family.</text>
</comment>
<dbReference type="PROSITE" id="PS50057">
    <property type="entry name" value="FERM_3"/>
    <property type="match status" value="1"/>
</dbReference>
<dbReference type="Pfam" id="PF09380">
    <property type="entry name" value="FERM_C"/>
    <property type="match status" value="1"/>
</dbReference>
<feature type="region of interest" description="Disordered" evidence="7">
    <location>
        <begin position="469"/>
        <end position="502"/>
    </location>
</feature>
<accession>A0A9Q0MGE8</accession>
<evidence type="ECO:0000256" key="6">
    <source>
        <dbReference type="SAM" id="Coils"/>
    </source>
</evidence>
<dbReference type="Pfam" id="PF21528">
    <property type="entry name" value="CC2D1A-B_DM14"/>
    <property type="match status" value="2"/>
</dbReference>
<evidence type="ECO:0000256" key="4">
    <source>
        <dbReference type="ARBA" id="ARBA00022490"/>
    </source>
</evidence>
<dbReference type="InterPro" id="IPR018980">
    <property type="entry name" value="FERM_PH-like_C"/>
</dbReference>
<dbReference type="SMART" id="SM00239">
    <property type="entry name" value="C2"/>
    <property type="match status" value="1"/>
</dbReference>
<feature type="compositionally biased region" description="Low complexity" evidence="7">
    <location>
        <begin position="1159"/>
        <end position="1170"/>
    </location>
</feature>
<evidence type="ECO:0000259" key="8">
    <source>
        <dbReference type="PROSITE" id="PS50004"/>
    </source>
</evidence>
<feature type="compositionally biased region" description="Basic and acidic residues" evidence="7">
    <location>
        <begin position="373"/>
        <end position="382"/>
    </location>
</feature>
<feature type="region of interest" description="Disordered" evidence="7">
    <location>
        <begin position="702"/>
        <end position="740"/>
    </location>
</feature>
<dbReference type="InterPro" id="IPR035963">
    <property type="entry name" value="FERM_2"/>
</dbReference>
<dbReference type="InterPro" id="IPR000008">
    <property type="entry name" value="C2_dom"/>
</dbReference>
<evidence type="ECO:0000256" key="2">
    <source>
        <dbReference type="ARBA" id="ARBA00004496"/>
    </source>
</evidence>
<dbReference type="PROSITE" id="PS00660">
    <property type="entry name" value="FERM_1"/>
    <property type="match status" value="1"/>
</dbReference>
<dbReference type="EMBL" id="JAPWDV010000001">
    <property type="protein sequence ID" value="KAJ6225528.1"/>
    <property type="molecule type" value="Genomic_DNA"/>
</dbReference>
<dbReference type="FunFam" id="1.20.80.10:FF:000003">
    <property type="entry name" value="Tyrosine-protein phosphatase non-receptor type 4"/>
    <property type="match status" value="1"/>
</dbReference>
<dbReference type="SMART" id="SM00295">
    <property type="entry name" value="B41"/>
    <property type="match status" value="1"/>
</dbReference>
<keyword evidence="11" id="KW-1185">Reference proteome</keyword>
<feature type="coiled-coil region" evidence="6">
    <location>
        <begin position="1091"/>
        <end position="1118"/>
    </location>
</feature>
<dbReference type="GO" id="GO:0009887">
    <property type="term" value="P:animal organ morphogenesis"/>
    <property type="evidence" value="ECO:0007669"/>
    <property type="project" value="UniProtKB-ARBA"/>
</dbReference>